<organism evidence="2 3">
    <name type="scientific">Pleurodeles waltl</name>
    <name type="common">Iberian ribbed newt</name>
    <dbReference type="NCBI Taxonomy" id="8319"/>
    <lineage>
        <taxon>Eukaryota</taxon>
        <taxon>Metazoa</taxon>
        <taxon>Chordata</taxon>
        <taxon>Craniata</taxon>
        <taxon>Vertebrata</taxon>
        <taxon>Euteleostomi</taxon>
        <taxon>Amphibia</taxon>
        <taxon>Batrachia</taxon>
        <taxon>Caudata</taxon>
        <taxon>Salamandroidea</taxon>
        <taxon>Salamandridae</taxon>
        <taxon>Pleurodelinae</taxon>
        <taxon>Pleurodeles</taxon>
    </lineage>
</organism>
<feature type="compositionally biased region" description="Low complexity" evidence="1">
    <location>
        <begin position="20"/>
        <end position="44"/>
    </location>
</feature>
<evidence type="ECO:0000256" key="1">
    <source>
        <dbReference type="SAM" id="MobiDB-lite"/>
    </source>
</evidence>
<dbReference type="Proteomes" id="UP001066276">
    <property type="component" value="Chromosome 2_1"/>
</dbReference>
<sequence length="89" mass="9754">MPGRPVRITDPQPPPEDPGRCAPPSARPPSSSAVRAEAPAATSSGIVHSRESRVLPQKNRDCRRQPKETGKSRRTVPRKHPKLFGKTRS</sequence>
<protein>
    <submittedName>
        <fullName evidence="2">Uncharacterized protein</fullName>
    </submittedName>
</protein>
<keyword evidence="3" id="KW-1185">Reference proteome</keyword>
<feature type="region of interest" description="Disordered" evidence="1">
    <location>
        <begin position="1"/>
        <end position="89"/>
    </location>
</feature>
<comment type="caution">
    <text evidence="2">The sequence shown here is derived from an EMBL/GenBank/DDBJ whole genome shotgun (WGS) entry which is preliminary data.</text>
</comment>
<gene>
    <name evidence="2" type="ORF">NDU88_004820</name>
</gene>
<proteinExistence type="predicted"/>
<dbReference type="EMBL" id="JANPWB010000003">
    <property type="protein sequence ID" value="KAJ1201003.1"/>
    <property type="molecule type" value="Genomic_DNA"/>
</dbReference>
<evidence type="ECO:0000313" key="2">
    <source>
        <dbReference type="EMBL" id="KAJ1201003.1"/>
    </source>
</evidence>
<reference evidence="2" key="1">
    <citation type="journal article" date="2022" name="bioRxiv">
        <title>Sequencing and chromosome-scale assembly of the giantPleurodeles waltlgenome.</title>
        <authorList>
            <person name="Brown T."/>
            <person name="Elewa A."/>
            <person name="Iarovenko S."/>
            <person name="Subramanian E."/>
            <person name="Araus A.J."/>
            <person name="Petzold A."/>
            <person name="Susuki M."/>
            <person name="Suzuki K.-i.T."/>
            <person name="Hayashi T."/>
            <person name="Toyoda A."/>
            <person name="Oliveira C."/>
            <person name="Osipova E."/>
            <person name="Leigh N.D."/>
            <person name="Simon A."/>
            <person name="Yun M.H."/>
        </authorList>
    </citation>
    <scope>NUCLEOTIDE SEQUENCE</scope>
    <source>
        <strain evidence="2">20211129_DDA</strain>
        <tissue evidence="2">Liver</tissue>
    </source>
</reference>
<accession>A0AAV7VHB2</accession>
<name>A0AAV7VHB2_PLEWA</name>
<feature type="compositionally biased region" description="Basic residues" evidence="1">
    <location>
        <begin position="72"/>
        <end position="89"/>
    </location>
</feature>
<feature type="compositionally biased region" description="Basic and acidic residues" evidence="1">
    <location>
        <begin position="48"/>
        <end position="71"/>
    </location>
</feature>
<evidence type="ECO:0000313" key="3">
    <source>
        <dbReference type="Proteomes" id="UP001066276"/>
    </source>
</evidence>
<dbReference type="AlphaFoldDB" id="A0AAV7VHB2"/>